<dbReference type="PROSITE" id="PS00635">
    <property type="entry name" value="PILI_CHAPERONE"/>
    <property type="match status" value="1"/>
</dbReference>
<dbReference type="Gene3D" id="2.60.40.10">
    <property type="entry name" value="Immunoglobulins"/>
    <property type="match status" value="2"/>
</dbReference>
<evidence type="ECO:0000256" key="2">
    <source>
        <dbReference type="ARBA" id="ARBA00007399"/>
    </source>
</evidence>
<dbReference type="InterPro" id="IPR008962">
    <property type="entry name" value="PapD-like_sf"/>
</dbReference>
<accession>A9HW74</accession>
<name>A9HW74_BORPD</name>
<keyword evidence="13" id="KW-1185">Reference proteome</keyword>
<dbReference type="GO" id="GO:0071555">
    <property type="term" value="P:cell wall organization"/>
    <property type="evidence" value="ECO:0007669"/>
    <property type="project" value="InterPro"/>
</dbReference>
<comment type="subcellular location">
    <subcellularLocation>
        <location evidence="1 8">Periplasm</location>
    </subcellularLocation>
</comment>
<evidence type="ECO:0000256" key="8">
    <source>
        <dbReference type="RuleBase" id="RU003918"/>
    </source>
</evidence>
<feature type="domain" description="Pili assembly chaperone C-terminal" evidence="11">
    <location>
        <begin position="174"/>
        <end position="238"/>
    </location>
</feature>
<reference evidence="12 13" key="1">
    <citation type="journal article" date="2008" name="BMC Genomics">
        <title>The missing link: Bordetella petrii is endowed with both the metabolic versatility of environmental bacteria and virulence traits of pathogenic Bordetellae.</title>
        <authorList>
            <person name="Gross R."/>
            <person name="Guzman C.A."/>
            <person name="Sebaihia M."/>
            <person name="Martins Dos Santos V.A."/>
            <person name="Pieper D.H."/>
            <person name="Koebnik R."/>
            <person name="Lechner M."/>
            <person name="Bartels D."/>
            <person name="Buhrmester J."/>
            <person name="Choudhuri J.V."/>
            <person name="Ebensen T."/>
            <person name="Gaigalat L."/>
            <person name="Herrmann S."/>
            <person name="Khachane A.N."/>
            <person name="Larisch C."/>
            <person name="Link S."/>
            <person name="Linke B."/>
            <person name="Meyer F."/>
            <person name="Mormann S."/>
            <person name="Nakunst D."/>
            <person name="Rueckert C."/>
            <person name="Schneiker-Bekel S."/>
            <person name="Schulze K."/>
            <person name="Vorhoelter F.J."/>
            <person name="Yevsa T."/>
            <person name="Engle J.T."/>
            <person name="Goldman W.E."/>
            <person name="Puehler A."/>
            <person name="Goebel U.B."/>
            <person name="Goesmann A."/>
            <person name="Bloecker H."/>
            <person name="Kaiser O."/>
            <person name="Martinez-Arias R."/>
        </authorList>
    </citation>
    <scope>NUCLEOTIDE SEQUENCE [LARGE SCALE GENOMIC DNA]</scope>
    <source>
        <strain evidence="13">ATCC BAA-461 / DSM 12804 / CCUG 43448 / CIP 107267 / Se-1111R</strain>
    </source>
</reference>
<dbReference type="InterPro" id="IPR013783">
    <property type="entry name" value="Ig-like_fold"/>
</dbReference>
<dbReference type="SUPFAM" id="SSF49584">
    <property type="entry name" value="Periplasmic chaperone C-domain"/>
    <property type="match status" value="1"/>
</dbReference>
<evidence type="ECO:0000313" key="13">
    <source>
        <dbReference type="Proteomes" id="UP000001225"/>
    </source>
</evidence>
<evidence type="ECO:0000259" key="10">
    <source>
        <dbReference type="Pfam" id="PF00345"/>
    </source>
</evidence>
<evidence type="ECO:0000256" key="5">
    <source>
        <dbReference type="ARBA" id="ARBA00022764"/>
    </source>
</evidence>
<dbReference type="InterPro" id="IPR001829">
    <property type="entry name" value="Pili_assmbl_chaperone_bac"/>
</dbReference>
<gene>
    <name evidence="12" type="primary">fimB1</name>
    <name evidence="12" type="ordered locus">Bpet0113</name>
</gene>
<feature type="domain" description="Pili assembly chaperone N-terminal" evidence="10">
    <location>
        <begin position="36"/>
        <end position="152"/>
    </location>
</feature>
<comment type="similarity">
    <text evidence="2 8">Belongs to the periplasmic pilus chaperone family.</text>
</comment>
<protein>
    <submittedName>
        <fullName evidence="12">Pili assembly chaperone</fullName>
    </submittedName>
</protein>
<feature type="signal peptide" evidence="9">
    <location>
        <begin position="1"/>
        <end position="34"/>
    </location>
</feature>
<dbReference type="SUPFAM" id="SSF49354">
    <property type="entry name" value="PapD-like"/>
    <property type="match status" value="1"/>
</dbReference>
<evidence type="ECO:0000256" key="6">
    <source>
        <dbReference type="ARBA" id="ARBA00023186"/>
    </source>
</evidence>
<dbReference type="PRINTS" id="PR00969">
    <property type="entry name" value="CHAPERONPILI"/>
</dbReference>
<keyword evidence="4 9" id="KW-0732">Signal</keyword>
<evidence type="ECO:0000256" key="9">
    <source>
        <dbReference type="SAM" id="SignalP"/>
    </source>
</evidence>
<dbReference type="PANTHER" id="PTHR30251:SF2">
    <property type="entry name" value="FIMBRIAL CHAPERONE YADV-RELATED"/>
    <property type="match status" value="1"/>
</dbReference>
<evidence type="ECO:0000259" key="11">
    <source>
        <dbReference type="Pfam" id="PF02753"/>
    </source>
</evidence>
<keyword evidence="6 8" id="KW-0143">Chaperone</keyword>
<dbReference type="AlphaFoldDB" id="A9HW74"/>
<dbReference type="InterPro" id="IPR016147">
    <property type="entry name" value="Pili_assmbl_chaperone_N"/>
</dbReference>
<dbReference type="Pfam" id="PF00345">
    <property type="entry name" value="PapD_N"/>
    <property type="match status" value="1"/>
</dbReference>
<feature type="chain" id="PRO_5002739338" evidence="9">
    <location>
        <begin position="35"/>
        <end position="247"/>
    </location>
</feature>
<dbReference type="KEGG" id="bpt:Bpet0113"/>
<dbReference type="FunFam" id="2.60.40.10:FF:000458">
    <property type="entry name" value="Molecular chaperone FimC"/>
    <property type="match status" value="1"/>
</dbReference>
<evidence type="ECO:0000256" key="4">
    <source>
        <dbReference type="ARBA" id="ARBA00022729"/>
    </source>
</evidence>
<keyword evidence="5" id="KW-0574">Periplasm</keyword>
<dbReference type="Proteomes" id="UP000001225">
    <property type="component" value="Chromosome"/>
</dbReference>
<dbReference type="eggNOG" id="COG3121">
    <property type="taxonomic scope" value="Bacteria"/>
</dbReference>
<dbReference type="GO" id="GO:0030288">
    <property type="term" value="C:outer membrane-bounded periplasmic space"/>
    <property type="evidence" value="ECO:0007669"/>
    <property type="project" value="InterPro"/>
</dbReference>
<dbReference type="PANTHER" id="PTHR30251">
    <property type="entry name" value="PILUS ASSEMBLY CHAPERONE"/>
    <property type="match status" value="1"/>
</dbReference>
<dbReference type="InterPro" id="IPR050643">
    <property type="entry name" value="Periplasmic_pilus_chap"/>
</dbReference>
<dbReference type="STRING" id="94624.Bpet0113"/>
<dbReference type="EMBL" id="AM902716">
    <property type="protein sequence ID" value="CAP40444.1"/>
    <property type="molecule type" value="Genomic_DNA"/>
</dbReference>
<sequence length="247" mass="26482">MNIYSHPLRRGAAWFKRLAAGIALGLAAHGGAQAAIHVQATRVIYNGKSASASVAISNNSTLPYMVQTWLDKGDPTAMPDNLPMAITPPLMRLSPGEEALVRTIYAGQGLPADRESLFWINIQEIPPSAEASNALQVAIRTRIKLFYRPAQLKTTLDEAARALQWRISGQTLQVTNPSPLHITFSHIQGRDAGGGAKNIDADMIAPGQTLNVPLRQLNLASGAASLRFGYINDYGGISEVASAPLQH</sequence>
<evidence type="ECO:0000256" key="3">
    <source>
        <dbReference type="ARBA" id="ARBA00022558"/>
    </source>
</evidence>
<keyword evidence="3" id="KW-1029">Fimbrium biogenesis</keyword>
<keyword evidence="7" id="KW-0393">Immunoglobulin domain</keyword>
<proteinExistence type="inferred from homology"/>
<dbReference type="InterPro" id="IPR036316">
    <property type="entry name" value="Pili_assmbl_chap_C_dom_sf"/>
</dbReference>
<evidence type="ECO:0000256" key="7">
    <source>
        <dbReference type="ARBA" id="ARBA00023319"/>
    </source>
</evidence>
<dbReference type="Pfam" id="PF02753">
    <property type="entry name" value="PapD_C"/>
    <property type="match status" value="1"/>
</dbReference>
<evidence type="ECO:0000256" key="1">
    <source>
        <dbReference type="ARBA" id="ARBA00004418"/>
    </source>
</evidence>
<dbReference type="InterPro" id="IPR018046">
    <property type="entry name" value="Pili_assmbl_chaperone_CS"/>
</dbReference>
<dbReference type="InterPro" id="IPR016148">
    <property type="entry name" value="Pili_assmbl_chaperone_C"/>
</dbReference>
<organism evidence="12 13">
    <name type="scientific">Bordetella petrii (strain ATCC BAA-461 / DSM 12804 / CCUG 43448 / CIP 107267 / Se-1111R)</name>
    <dbReference type="NCBI Taxonomy" id="340100"/>
    <lineage>
        <taxon>Bacteria</taxon>
        <taxon>Pseudomonadati</taxon>
        <taxon>Pseudomonadota</taxon>
        <taxon>Betaproteobacteria</taxon>
        <taxon>Burkholderiales</taxon>
        <taxon>Alcaligenaceae</taxon>
        <taxon>Bordetella</taxon>
    </lineage>
</organism>
<evidence type="ECO:0000313" key="12">
    <source>
        <dbReference type="EMBL" id="CAP40444.1"/>
    </source>
</evidence>